<dbReference type="GO" id="GO:0005524">
    <property type="term" value="F:ATP binding"/>
    <property type="evidence" value="ECO:0007669"/>
    <property type="project" value="UniProtKB-KW"/>
</dbReference>
<dbReference type="SMART" id="SM00382">
    <property type="entry name" value="AAA"/>
    <property type="match status" value="1"/>
</dbReference>
<dbReference type="GO" id="GO:0005886">
    <property type="term" value="C:plasma membrane"/>
    <property type="evidence" value="ECO:0007669"/>
    <property type="project" value="UniProtKB-SubCell"/>
</dbReference>
<name>A0A1B4Q2D4_BURCE</name>
<dbReference type="AlphaFoldDB" id="A0A1B4Q2D4"/>
<feature type="domain" description="ABC transporter" evidence="10">
    <location>
        <begin position="349"/>
        <end position="566"/>
    </location>
</feature>
<keyword evidence="5" id="KW-0547">Nucleotide-binding</keyword>
<evidence type="ECO:0000259" key="11">
    <source>
        <dbReference type="PROSITE" id="PS50929"/>
    </source>
</evidence>
<keyword evidence="4 9" id="KW-0812">Transmembrane</keyword>
<evidence type="ECO:0000256" key="2">
    <source>
        <dbReference type="ARBA" id="ARBA00022475"/>
    </source>
</evidence>
<keyword evidence="6 12" id="KW-0067">ATP-binding</keyword>
<dbReference type="InterPro" id="IPR011527">
    <property type="entry name" value="ABC1_TM_dom"/>
</dbReference>
<keyword evidence="2" id="KW-1003">Cell membrane</keyword>
<dbReference type="PANTHER" id="PTHR24221">
    <property type="entry name" value="ATP-BINDING CASSETTE SUB-FAMILY B"/>
    <property type="match status" value="1"/>
</dbReference>
<organism evidence="12 13">
    <name type="scientific">Burkholderia cepacia</name>
    <name type="common">Pseudomonas cepacia</name>
    <dbReference type="NCBI Taxonomy" id="292"/>
    <lineage>
        <taxon>Bacteria</taxon>
        <taxon>Pseudomonadati</taxon>
        <taxon>Pseudomonadota</taxon>
        <taxon>Betaproteobacteria</taxon>
        <taxon>Burkholderiales</taxon>
        <taxon>Burkholderiaceae</taxon>
        <taxon>Burkholderia</taxon>
        <taxon>Burkholderia cepacia complex</taxon>
    </lineage>
</organism>
<dbReference type="GO" id="GO:0140359">
    <property type="term" value="F:ABC-type transporter activity"/>
    <property type="evidence" value="ECO:0007669"/>
    <property type="project" value="InterPro"/>
</dbReference>
<keyword evidence="7 9" id="KW-1133">Transmembrane helix</keyword>
<dbReference type="CDD" id="cd03228">
    <property type="entry name" value="ABCC_MRP_Like"/>
    <property type="match status" value="1"/>
</dbReference>
<protein>
    <submittedName>
        <fullName evidence="12">Multidrug ABC transporter ATP-binding protein</fullName>
    </submittedName>
</protein>
<evidence type="ECO:0000313" key="13">
    <source>
        <dbReference type="Proteomes" id="UP000094776"/>
    </source>
</evidence>
<evidence type="ECO:0000256" key="8">
    <source>
        <dbReference type="ARBA" id="ARBA00023136"/>
    </source>
</evidence>
<sequence length="567" mass="61482">MPFVTELLDDYVTAYRITVSRYPRLPVHFILATLFMALVATLYTLVPYLLRQATNALSLGAVHGYAASAVVLTGAYGVTWTIAHACEWLKHMISAAVLARCDAAFHHAIYARLIRVDYARLTEIDPGTLVSIVARSRDAFSAISLTLFWIIAPTLFQLVLSGAVLWQVANGAFALAFVGAMFALFVVTWGIANKSKGAHAEVFSAADMLSSHLVEKLGFMLDIKLNNAYVREDAALHRILGVYTAKLTRGNARLSLLLAVQTVCTGLLLTVFTVVTAVEVTRSTFQVGDFVMIVGYIVALTMPFSSLAASLSDLRRNHIALRDGFGLLDLPAERTDTRASFDRSRSEVYRLEHVDVAWRGRTMLRDVNMKIDRGELVVLMGPSGGGKSSLANLMLGLAKPAHGTVTLYGANVCDVAVGDIASEVAVAPQSPLILTGTLRDNLAYGCDDAPPDSALRELVDMLELHELGNGSDGDALDRPLGIQGRALSGGERQRIALGRALARRPSVVILDEPTSSLDGAREARIFARLRQHVPTLVVITHHHSLLKVADRAYRLEGGTVREFVPLS</sequence>
<evidence type="ECO:0000256" key="9">
    <source>
        <dbReference type="SAM" id="Phobius"/>
    </source>
</evidence>
<keyword evidence="3" id="KW-0997">Cell inner membrane</keyword>
<evidence type="ECO:0000256" key="6">
    <source>
        <dbReference type="ARBA" id="ARBA00022840"/>
    </source>
</evidence>
<evidence type="ECO:0000256" key="3">
    <source>
        <dbReference type="ARBA" id="ARBA00022519"/>
    </source>
</evidence>
<dbReference type="Pfam" id="PF00005">
    <property type="entry name" value="ABC_tran"/>
    <property type="match status" value="1"/>
</dbReference>
<dbReference type="PROSITE" id="PS50893">
    <property type="entry name" value="ABC_TRANSPORTER_2"/>
    <property type="match status" value="1"/>
</dbReference>
<dbReference type="SUPFAM" id="SSF90123">
    <property type="entry name" value="ABC transporter transmembrane region"/>
    <property type="match status" value="1"/>
</dbReference>
<dbReference type="InterPro" id="IPR003439">
    <property type="entry name" value="ABC_transporter-like_ATP-bd"/>
</dbReference>
<proteinExistence type="predicted"/>
<dbReference type="GO" id="GO:0034040">
    <property type="term" value="F:ATPase-coupled lipid transmembrane transporter activity"/>
    <property type="evidence" value="ECO:0007669"/>
    <property type="project" value="TreeGrafter"/>
</dbReference>
<dbReference type="Gene3D" id="1.20.1560.10">
    <property type="entry name" value="ABC transporter type 1, transmembrane domain"/>
    <property type="match status" value="1"/>
</dbReference>
<dbReference type="GO" id="GO:0016887">
    <property type="term" value="F:ATP hydrolysis activity"/>
    <property type="evidence" value="ECO:0007669"/>
    <property type="project" value="InterPro"/>
</dbReference>
<feature type="transmembrane region" description="Helical" evidence="9">
    <location>
        <begin position="25"/>
        <end position="50"/>
    </location>
</feature>
<dbReference type="InterPro" id="IPR017871">
    <property type="entry name" value="ABC_transporter-like_CS"/>
</dbReference>
<evidence type="ECO:0000256" key="1">
    <source>
        <dbReference type="ARBA" id="ARBA00004651"/>
    </source>
</evidence>
<dbReference type="Gene3D" id="3.40.50.300">
    <property type="entry name" value="P-loop containing nucleotide triphosphate hydrolases"/>
    <property type="match status" value="1"/>
</dbReference>
<accession>A0A1B4Q2D4</accession>
<comment type="subcellular location">
    <subcellularLocation>
        <location evidence="1">Cell membrane</location>
        <topology evidence="1">Multi-pass membrane protein</topology>
    </subcellularLocation>
</comment>
<dbReference type="PROSITE" id="PS50929">
    <property type="entry name" value="ABC_TM1F"/>
    <property type="match status" value="1"/>
</dbReference>
<evidence type="ECO:0000256" key="4">
    <source>
        <dbReference type="ARBA" id="ARBA00022692"/>
    </source>
</evidence>
<dbReference type="InterPro" id="IPR003593">
    <property type="entry name" value="AAA+_ATPase"/>
</dbReference>
<dbReference type="PROSITE" id="PS00211">
    <property type="entry name" value="ABC_TRANSPORTER_1"/>
    <property type="match status" value="1"/>
</dbReference>
<dbReference type="InterPro" id="IPR039421">
    <property type="entry name" value="Type_1_exporter"/>
</dbReference>
<feature type="transmembrane region" description="Helical" evidence="9">
    <location>
        <begin position="256"/>
        <end position="278"/>
    </location>
</feature>
<evidence type="ECO:0000259" key="10">
    <source>
        <dbReference type="PROSITE" id="PS50893"/>
    </source>
</evidence>
<feature type="transmembrane region" description="Helical" evidence="9">
    <location>
        <begin position="62"/>
        <end position="83"/>
    </location>
</feature>
<dbReference type="EMBL" id="CP013444">
    <property type="protein sequence ID" value="AOK20331.1"/>
    <property type="molecule type" value="Genomic_DNA"/>
</dbReference>
<feature type="transmembrane region" description="Helical" evidence="9">
    <location>
        <begin position="172"/>
        <end position="192"/>
    </location>
</feature>
<dbReference type="SUPFAM" id="SSF52540">
    <property type="entry name" value="P-loop containing nucleoside triphosphate hydrolases"/>
    <property type="match status" value="1"/>
</dbReference>
<evidence type="ECO:0000313" key="12">
    <source>
        <dbReference type="EMBL" id="AOK20331.1"/>
    </source>
</evidence>
<keyword evidence="8 9" id="KW-0472">Membrane</keyword>
<dbReference type="RefSeq" id="WP_069271578.1">
    <property type="nucleotide sequence ID" value="NZ_CP013444.1"/>
</dbReference>
<reference evidence="12 13" key="1">
    <citation type="submission" date="2015-12" db="EMBL/GenBank/DDBJ databases">
        <title>Diversity of Burkholderia near neighbor genomes.</title>
        <authorList>
            <person name="Sahl J."/>
            <person name="Wagner D."/>
            <person name="Keim P."/>
        </authorList>
    </citation>
    <scope>NUCLEOTIDE SEQUENCE [LARGE SCALE GENOMIC DNA]</scope>
    <source>
        <strain evidence="12 13">MSMB1184WGS</strain>
    </source>
</reference>
<dbReference type="Pfam" id="PF00664">
    <property type="entry name" value="ABC_membrane"/>
    <property type="match status" value="1"/>
</dbReference>
<dbReference type="InterPro" id="IPR027417">
    <property type="entry name" value="P-loop_NTPase"/>
</dbReference>
<dbReference type="InterPro" id="IPR036640">
    <property type="entry name" value="ABC1_TM_sf"/>
</dbReference>
<feature type="transmembrane region" description="Helical" evidence="9">
    <location>
        <begin position="290"/>
        <end position="312"/>
    </location>
</feature>
<evidence type="ECO:0000256" key="7">
    <source>
        <dbReference type="ARBA" id="ARBA00022989"/>
    </source>
</evidence>
<feature type="transmembrane region" description="Helical" evidence="9">
    <location>
        <begin position="145"/>
        <end position="166"/>
    </location>
</feature>
<dbReference type="Proteomes" id="UP000094776">
    <property type="component" value="Chromosome 2"/>
</dbReference>
<feature type="domain" description="ABC transmembrane type-1" evidence="11">
    <location>
        <begin position="30"/>
        <end position="316"/>
    </location>
</feature>
<evidence type="ECO:0000256" key="5">
    <source>
        <dbReference type="ARBA" id="ARBA00022741"/>
    </source>
</evidence>
<gene>
    <name evidence="12" type="ORF">WT26_31715</name>
</gene>
<dbReference type="PANTHER" id="PTHR24221:SF654">
    <property type="entry name" value="ATP-BINDING CASSETTE SUB-FAMILY B MEMBER 6"/>
    <property type="match status" value="1"/>
</dbReference>